<keyword evidence="11 13" id="KW-0443">Lipid metabolism</keyword>
<dbReference type="HAMAP" id="MF_00409">
    <property type="entry name" value="LpxK"/>
    <property type="match status" value="1"/>
</dbReference>
<evidence type="ECO:0000256" key="3">
    <source>
        <dbReference type="ARBA" id="ARBA00012071"/>
    </source>
</evidence>
<evidence type="ECO:0000256" key="6">
    <source>
        <dbReference type="ARBA" id="ARBA00022556"/>
    </source>
</evidence>
<evidence type="ECO:0000256" key="7">
    <source>
        <dbReference type="ARBA" id="ARBA00022679"/>
    </source>
</evidence>
<evidence type="ECO:0000256" key="4">
    <source>
        <dbReference type="ARBA" id="ARBA00016436"/>
    </source>
</evidence>
<feature type="binding site" evidence="13">
    <location>
        <begin position="48"/>
        <end position="55"/>
    </location>
    <ligand>
        <name>ATP</name>
        <dbReference type="ChEBI" id="CHEBI:30616"/>
    </ligand>
</feature>
<gene>
    <name evidence="13 14" type="primary">lpxK</name>
    <name evidence="14" type="ORF">H8S84_02275</name>
</gene>
<keyword evidence="9 13" id="KW-0418">Kinase</keyword>
<dbReference type="GO" id="GO:0005524">
    <property type="term" value="F:ATP binding"/>
    <property type="evidence" value="ECO:0007669"/>
    <property type="project" value="UniProtKB-UniRule"/>
</dbReference>
<comment type="caution">
    <text evidence="14">The sequence shown here is derived from an EMBL/GenBank/DDBJ whole genome shotgun (WGS) entry which is preliminary data.</text>
</comment>
<keyword evidence="6 13" id="KW-0441">Lipid A biosynthesis</keyword>
<accession>A0A923SHK9</accession>
<comment type="similarity">
    <text evidence="13">Belongs to the LpxK family.</text>
</comment>
<dbReference type="InterPro" id="IPR003758">
    <property type="entry name" value="LpxK"/>
</dbReference>
<dbReference type="AlphaFoldDB" id="A0A923SHK9"/>
<dbReference type="EC" id="2.7.1.130" evidence="3 13"/>
<evidence type="ECO:0000313" key="14">
    <source>
        <dbReference type="EMBL" id="MBC5991657.1"/>
    </source>
</evidence>
<evidence type="ECO:0000256" key="9">
    <source>
        <dbReference type="ARBA" id="ARBA00022777"/>
    </source>
</evidence>
<keyword evidence="7 13" id="KW-0808">Transferase</keyword>
<evidence type="ECO:0000256" key="10">
    <source>
        <dbReference type="ARBA" id="ARBA00022840"/>
    </source>
</evidence>
<comment type="function">
    <text evidence="1 13">Transfers the gamma-phosphate of ATP to the 4'-position of a tetraacyldisaccharide 1-phosphate intermediate (termed DS-1-P) to form tetraacyldisaccharide 1,4'-bis-phosphate (lipid IVA).</text>
</comment>
<dbReference type="RefSeq" id="WP_187065654.1">
    <property type="nucleotide sequence ID" value="NZ_JACRVF010000001.1"/>
</dbReference>
<proteinExistence type="inferred from homology"/>
<protein>
    <recommendedName>
        <fullName evidence="4 13">Tetraacyldisaccharide 4'-kinase</fullName>
        <ecNumber evidence="3 13">2.7.1.130</ecNumber>
    </recommendedName>
    <alternativeName>
        <fullName evidence="12 13">Lipid A 4'-kinase</fullName>
    </alternativeName>
</protein>
<evidence type="ECO:0000256" key="5">
    <source>
        <dbReference type="ARBA" id="ARBA00022516"/>
    </source>
</evidence>
<keyword evidence="15" id="KW-1185">Reference proteome</keyword>
<keyword evidence="10 13" id="KW-0067">ATP-binding</keyword>
<evidence type="ECO:0000256" key="1">
    <source>
        <dbReference type="ARBA" id="ARBA00002274"/>
    </source>
</evidence>
<dbReference type="PANTHER" id="PTHR42724">
    <property type="entry name" value="TETRAACYLDISACCHARIDE 4'-KINASE"/>
    <property type="match status" value="1"/>
</dbReference>
<organism evidence="14 15">
    <name type="scientific">Pontibacter cellulosilyticus</name>
    <dbReference type="NCBI Taxonomy" id="1720253"/>
    <lineage>
        <taxon>Bacteria</taxon>
        <taxon>Pseudomonadati</taxon>
        <taxon>Bacteroidota</taxon>
        <taxon>Cytophagia</taxon>
        <taxon>Cytophagales</taxon>
        <taxon>Hymenobacteraceae</taxon>
        <taxon>Pontibacter</taxon>
    </lineage>
</organism>
<evidence type="ECO:0000256" key="8">
    <source>
        <dbReference type="ARBA" id="ARBA00022741"/>
    </source>
</evidence>
<sequence length="353" mass="39569">MAKYLKLLLWPFSLLYGGVTGLRNILYNKGILKSTAYDMPVLAVGNLTVGGTGKTPHVEYLLRLLHKYKIATLSRGYKRQTTGFILADATSTAAQLGDEPYQYHLDFADVAVAVCEKRVEGVDKLKASVQDLEVVVLDDAMQHRAIRPSLMIMLTDYGRPFFRDFILPAGLLRESRQGSKRADVVVVSKCPQKLSQTEREKYVSNISKYTLPGTPVFFSTFDYGKPVSVGVTDLVYKNIVLLTGIANPEPMRDYLQQQGYTIVKAYTFPDHHTYATDDLLEVKDFVSKYKGKDISIITTSKDAVKLTAPDLATISKQLPLFYLPIEVSFLEHAEKFNSIISEHVNQKLALKQI</sequence>
<evidence type="ECO:0000256" key="11">
    <source>
        <dbReference type="ARBA" id="ARBA00023098"/>
    </source>
</evidence>
<comment type="catalytic activity">
    <reaction evidence="13">
        <text>a lipid A disaccharide + ATP = a lipid IVA + ADP + H(+)</text>
        <dbReference type="Rhea" id="RHEA:67840"/>
        <dbReference type="ChEBI" id="CHEBI:15378"/>
        <dbReference type="ChEBI" id="CHEBI:30616"/>
        <dbReference type="ChEBI" id="CHEBI:176343"/>
        <dbReference type="ChEBI" id="CHEBI:176425"/>
        <dbReference type="ChEBI" id="CHEBI:456216"/>
        <dbReference type="EC" id="2.7.1.130"/>
    </reaction>
</comment>
<dbReference type="PANTHER" id="PTHR42724:SF1">
    <property type="entry name" value="TETRAACYLDISACCHARIDE 4'-KINASE, MITOCHONDRIAL-RELATED"/>
    <property type="match status" value="1"/>
</dbReference>
<keyword evidence="8 13" id="KW-0547">Nucleotide-binding</keyword>
<name>A0A923SHK9_9BACT</name>
<dbReference type="NCBIfam" id="TIGR00682">
    <property type="entry name" value="lpxK"/>
    <property type="match status" value="1"/>
</dbReference>
<dbReference type="GO" id="GO:0009029">
    <property type="term" value="F:lipid-A 4'-kinase activity"/>
    <property type="evidence" value="ECO:0007669"/>
    <property type="project" value="UniProtKB-UniRule"/>
</dbReference>
<comment type="pathway">
    <text evidence="2 13">Glycolipid biosynthesis; lipid IV(A) biosynthesis; lipid IV(A) from (3R)-3-hydroxytetradecanoyl-[acyl-carrier-protein] and UDP-N-acetyl-alpha-D-glucosamine: step 6/6.</text>
</comment>
<evidence type="ECO:0000256" key="12">
    <source>
        <dbReference type="ARBA" id="ARBA00029757"/>
    </source>
</evidence>
<dbReference type="GO" id="GO:0009245">
    <property type="term" value="P:lipid A biosynthetic process"/>
    <property type="evidence" value="ECO:0007669"/>
    <property type="project" value="UniProtKB-UniRule"/>
</dbReference>
<dbReference type="GO" id="GO:0009244">
    <property type="term" value="P:lipopolysaccharide core region biosynthetic process"/>
    <property type="evidence" value="ECO:0007669"/>
    <property type="project" value="TreeGrafter"/>
</dbReference>
<keyword evidence="5 13" id="KW-0444">Lipid biosynthesis</keyword>
<evidence type="ECO:0000313" key="15">
    <source>
        <dbReference type="Proteomes" id="UP000603640"/>
    </source>
</evidence>
<dbReference type="GO" id="GO:0005886">
    <property type="term" value="C:plasma membrane"/>
    <property type="evidence" value="ECO:0007669"/>
    <property type="project" value="TreeGrafter"/>
</dbReference>
<reference evidence="14" key="1">
    <citation type="submission" date="2020-08" db="EMBL/GenBank/DDBJ databases">
        <title>Pontibacter sp. SD6 16S ribosomal RNA gene Genome sequencing and assembly.</title>
        <authorList>
            <person name="Kang M."/>
        </authorList>
    </citation>
    <scope>NUCLEOTIDE SEQUENCE</scope>
    <source>
        <strain evidence="14">SD6</strain>
    </source>
</reference>
<dbReference type="EMBL" id="JACRVF010000001">
    <property type="protein sequence ID" value="MBC5991657.1"/>
    <property type="molecule type" value="Genomic_DNA"/>
</dbReference>
<dbReference type="Proteomes" id="UP000603640">
    <property type="component" value="Unassembled WGS sequence"/>
</dbReference>
<dbReference type="Pfam" id="PF02606">
    <property type="entry name" value="LpxK"/>
    <property type="match status" value="1"/>
</dbReference>
<evidence type="ECO:0000256" key="2">
    <source>
        <dbReference type="ARBA" id="ARBA00004870"/>
    </source>
</evidence>
<evidence type="ECO:0000256" key="13">
    <source>
        <dbReference type="HAMAP-Rule" id="MF_00409"/>
    </source>
</evidence>